<gene>
    <name evidence="1" type="ORF">L1987_64217</name>
</gene>
<dbReference type="EMBL" id="CM042038">
    <property type="protein sequence ID" value="KAI3733003.1"/>
    <property type="molecule type" value="Genomic_DNA"/>
</dbReference>
<comment type="caution">
    <text evidence="1">The sequence shown here is derived from an EMBL/GenBank/DDBJ whole genome shotgun (WGS) entry which is preliminary data.</text>
</comment>
<dbReference type="Proteomes" id="UP001056120">
    <property type="component" value="Linkage Group LG21"/>
</dbReference>
<sequence>MAPEYAMHGQFSVKSDVFSYEVLLLEMENIIDRPTMAAVVLMLNNFSVILLVPAEPAFFMRSNMDPEMPLLQEYSSSTQSSGFEKPKISKSRSRSSQYSINEVSISDLHPR</sequence>
<proteinExistence type="predicted"/>
<organism evidence="1 2">
    <name type="scientific">Smallanthus sonchifolius</name>
    <dbReference type="NCBI Taxonomy" id="185202"/>
    <lineage>
        <taxon>Eukaryota</taxon>
        <taxon>Viridiplantae</taxon>
        <taxon>Streptophyta</taxon>
        <taxon>Embryophyta</taxon>
        <taxon>Tracheophyta</taxon>
        <taxon>Spermatophyta</taxon>
        <taxon>Magnoliopsida</taxon>
        <taxon>eudicotyledons</taxon>
        <taxon>Gunneridae</taxon>
        <taxon>Pentapetalae</taxon>
        <taxon>asterids</taxon>
        <taxon>campanulids</taxon>
        <taxon>Asterales</taxon>
        <taxon>Asteraceae</taxon>
        <taxon>Asteroideae</taxon>
        <taxon>Heliantheae alliance</taxon>
        <taxon>Millerieae</taxon>
        <taxon>Smallanthus</taxon>
    </lineage>
</organism>
<evidence type="ECO:0000313" key="2">
    <source>
        <dbReference type="Proteomes" id="UP001056120"/>
    </source>
</evidence>
<keyword evidence="2" id="KW-1185">Reference proteome</keyword>
<accession>A0ACB9CFG9</accession>
<reference evidence="1 2" key="2">
    <citation type="journal article" date="2022" name="Mol. Ecol. Resour.">
        <title>The genomes of chicory, endive, great burdock and yacon provide insights into Asteraceae paleo-polyploidization history and plant inulin production.</title>
        <authorList>
            <person name="Fan W."/>
            <person name="Wang S."/>
            <person name="Wang H."/>
            <person name="Wang A."/>
            <person name="Jiang F."/>
            <person name="Liu H."/>
            <person name="Zhao H."/>
            <person name="Xu D."/>
            <person name="Zhang Y."/>
        </authorList>
    </citation>
    <scope>NUCLEOTIDE SEQUENCE [LARGE SCALE GENOMIC DNA]</scope>
    <source>
        <strain evidence="2">cv. Yunnan</strain>
        <tissue evidence="1">Leaves</tissue>
    </source>
</reference>
<evidence type="ECO:0000313" key="1">
    <source>
        <dbReference type="EMBL" id="KAI3733003.1"/>
    </source>
</evidence>
<protein>
    <submittedName>
        <fullName evidence="1">Uncharacterized protein</fullName>
    </submittedName>
</protein>
<name>A0ACB9CFG9_9ASTR</name>
<reference evidence="2" key="1">
    <citation type="journal article" date="2022" name="Mol. Ecol. Resour.">
        <title>The genomes of chicory, endive, great burdock and yacon provide insights into Asteraceae palaeo-polyploidization history and plant inulin production.</title>
        <authorList>
            <person name="Fan W."/>
            <person name="Wang S."/>
            <person name="Wang H."/>
            <person name="Wang A."/>
            <person name="Jiang F."/>
            <person name="Liu H."/>
            <person name="Zhao H."/>
            <person name="Xu D."/>
            <person name="Zhang Y."/>
        </authorList>
    </citation>
    <scope>NUCLEOTIDE SEQUENCE [LARGE SCALE GENOMIC DNA]</scope>
    <source>
        <strain evidence="2">cv. Yunnan</strain>
    </source>
</reference>